<dbReference type="InterPro" id="IPR010753">
    <property type="entry name" value="DUF1330"/>
</dbReference>
<dbReference type="Gene3D" id="3.30.70.100">
    <property type="match status" value="1"/>
</dbReference>
<dbReference type="AlphaFoldDB" id="A0A1E3WAV8"/>
<dbReference type="PANTHER" id="PTHR41521:SF4">
    <property type="entry name" value="BLR0684 PROTEIN"/>
    <property type="match status" value="1"/>
</dbReference>
<dbReference type="OrthoDB" id="9806380at2"/>
<dbReference type="EMBL" id="LPWD01000367">
    <property type="protein sequence ID" value="ODS02237.1"/>
    <property type="molecule type" value="Genomic_DNA"/>
</dbReference>
<comment type="caution">
    <text evidence="2">The sequence shown here is derived from an EMBL/GenBank/DDBJ whole genome shotgun (WGS) entry which is preliminary data.</text>
</comment>
<dbReference type="RefSeq" id="WP_069624578.1">
    <property type="nucleotide sequence ID" value="NZ_LPWD01000367.1"/>
</dbReference>
<keyword evidence="3" id="KW-1185">Reference proteome</keyword>
<dbReference type="Pfam" id="PF07045">
    <property type="entry name" value="DUF1330"/>
    <property type="match status" value="1"/>
</dbReference>
<dbReference type="SUPFAM" id="SSF54909">
    <property type="entry name" value="Dimeric alpha+beta barrel"/>
    <property type="match status" value="1"/>
</dbReference>
<evidence type="ECO:0000313" key="2">
    <source>
        <dbReference type="EMBL" id="ODS02237.1"/>
    </source>
</evidence>
<proteinExistence type="predicted"/>
<accession>A0A1E3WAV8</accession>
<dbReference type="PANTHER" id="PTHR41521">
    <property type="match status" value="1"/>
</dbReference>
<sequence>MAVFLIAHVKVTDDAWVPAYAEKVHDIAAKHGGKYLSRSGNITTLEGEKPDSTLVALIQFPSLEAVKAFANDPEYAPFGKARQDGSVSTLYVIDDTDLAGTIPYLPKASG</sequence>
<dbReference type="Proteomes" id="UP000095042">
    <property type="component" value="Unassembled WGS sequence"/>
</dbReference>
<dbReference type="InterPro" id="IPR011008">
    <property type="entry name" value="Dimeric_a/b-barrel"/>
</dbReference>
<evidence type="ECO:0000259" key="1">
    <source>
        <dbReference type="Pfam" id="PF07045"/>
    </source>
</evidence>
<feature type="domain" description="DUF1330" evidence="1">
    <location>
        <begin position="3"/>
        <end position="94"/>
    </location>
</feature>
<protein>
    <recommendedName>
        <fullName evidence="1">DUF1330 domain-containing protein</fullName>
    </recommendedName>
</protein>
<organism evidence="2 3">
    <name type="scientific">Methyloceanibacter marginalis</name>
    <dbReference type="NCBI Taxonomy" id="1774971"/>
    <lineage>
        <taxon>Bacteria</taxon>
        <taxon>Pseudomonadati</taxon>
        <taxon>Pseudomonadota</taxon>
        <taxon>Alphaproteobacteria</taxon>
        <taxon>Hyphomicrobiales</taxon>
        <taxon>Hyphomicrobiaceae</taxon>
        <taxon>Methyloceanibacter</taxon>
    </lineage>
</organism>
<evidence type="ECO:0000313" key="3">
    <source>
        <dbReference type="Proteomes" id="UP000095042"/>
    </source>
</evidence>
<reference evidence="2 3" key="1">
    <citation type="journal article" date="2016" name="Environ. Microbiol.">
        <title>New Methyloceanibacter diversity from North Sea sediments includes methanotroph containing solely the soluble methane monooxygenase.</title>
        <authorList>
            <person name="Vekeman B."/>
            <person name="Kerckhof F.M."/>
            <person name="Cremers G."/>
            <person name="de Vos P."/>
            <person name="Vandamme P."/>
            <person name="Boon N."/>
            <person name="Op den Camp H.J."/>
            <person name="Heylen K."/>
        </authorList>
    </citation>
    <scope>NUCLEOTIDE SEQUENCE [LARGE SCALE GENOMIC DNA]</scope>
    <source>
        <strain evidence="2 3">R-67177</strain>
    </source>
</reference>
<name>A0A1E3WAV8_9HYPH</name>
<gene>
    <name evidence="2" type="ORF">AUC71_16430</name>
</gene>